<dbReference type="Pfam" id="PF00293">
    <property type="entry name" value="NUDIX"/>
    <property type="match status" value="1"/>
</dbReference>
<keyword evidence="2 4" id="KW-0378">Hydrolase</keyword>
<dbReference type="EMBL" id="MECQ01000001">
    <property type="protein sequence ID" value="ODV55992.1"/>
    <property type="molecule type" value="Genomic_DNA"/>
</dbReference>
<sequence length="150" mass="17347">MIRNSVKAIILVDGEILLIKNKISEEYFYICPGGGQEHGETFHETLQRECLEEIGASVHIGELLFIREYIGKNHEHAAFDAEVHQVEYYFLCQLHEQLHQPSNPDSHQIGTEWVSVARLHEFQLYPKALIPQLQRYEQGLETTIYLGDVN</sequence>
<comment type="cofactor">
    <cofactor evidence="1">
        <name>Mg(2+)</name>
        <dbReference type="ChEBI" id="CHEBI:18420"/>
    </cofactor>
</comment>
<reference evidence="4 5" key="1">
    <citation type="submission" date="2016-09" db="EMBL/GenBank/DDBJ databases">
        <title>Draft genome sequence of the soil isolate, Lysinibacillus fusiformis M5, a potential hypoxanthine producer.</title>
        <authorList>
            <person name="Gallegos-Monterrosa R."/>
            <person name="Maroti G."/>
            <person name="Balint B."/>
            <person name="Kovacs A.T."/>
        </authorList>
    </citation>
    <scope>NUCLEOTIDE SEQUENCE [LARGE SCALE GENOMIC DNA]</scope>
    <source>
        <strain evidence="4 5">M5</strain>
    </source>
</reference>
<dbReference type="InterPro" id="IPR000086">
    <property type="entry name" value="NUDIX_hydrolase_dom"/>
</dbReference>
<dbReference type="RefSeq" id="WP_069481017.1">
    <property type="nucleotide sequence ID" value="NZ_KV766182.1"/>
</dbReference>
<dbReference type="SUPFAM" id="SSF55811">
    <property type="entry name" value="Nudix"/>
    <property type="match status" value="1"/>
</dbReference>
<dbReference type="CDD" id="cd18880">
    <property type="entry name" value="NUDIX_ADPRase"/>
    <property type="match status" value="1"/>
</dbReference>
<evidence type="ECO:0000256" key="1">
    <source>
        <dbReference type="ARBA" id="ARBA00001946"/>
    </source>
</evidence>
<evidence type="ECO:0000256" key="2">
    <source>
        <dbReference type="ARBA" id="ARBA00022801"/>
    </source>
</evidence>
<dbReference type="PANTHER" id="PTHR43046:SF14">
    <property type="entry name" value="MUTT_NUDIX FAMILY PROTEIN"/>
    <property type="match status" value="1"/>
</dbReference>
<dbReference type="InterPro" id="IPR015797">
    <property type="entry name" value="NUDIX_hydrolase-like_dom_sf"/>
</dbReference>
<evidence type="ECO:0000313" key="5">
    <source>
        <dbReference type="Proteomes" id="UP000094784"/>
    </source>
</evidence>
<dbReference type="Gene3D" id="3.90.79.10">
    <property type="entry name" value="Nucleoside Triphosphate Pyrophosphohydrolase"/>
    <property type="match status" value="1"/>
</dbReference>
<feature type="domain" description="Nudix hydrolase" evidence="3">
    <location>
        <begin position="1"/>
        <end position="136"/>
    </location>
</feature>
<evidence type="ECO:0000259" key="3">
    <source>
        <dbReference type="PROSITE" id="PS51462"/>
    </source>
</evidence>
<comment type="caution">
    <text evidence="4">The sequence shown here is derived from an EMBL/GenBank/DDBJ whole genome shotgun (WGS) entry which is preliminary data.</text>
</comment>
<dbReference type="GO" id="GO:0016787">
    <property type="term" value="F:hydrolase activity"/>
    <property type="evidence" value="ECO:0007669"/>
    <property type="project" value="UniProtKB-KW"/>
</dbReference>
<gene>
    <name evidence="4" type="ORF">BG258_08785</name>
</gene>
<dbReference type="OrthoDB" id="65827at2"/>
<name>A0A1E4R6A0_9BACI</name>
<organism evidence="4 5">
    <name type="scientific">Lysinibacillus fusiformis</name>
    <dbReference type="NCBI Taxonomy" id="28031"/>
    <lineage>
        <taxon>Bacteria</taxon>
        <taxon>Bacillati</taxon>
        <taxon>Bacillota</taxon>
        <taxon>Bacilli</taxon>
        <taxon>Bacillales</taxon>
        <taxon>Bacillaceae</taxon>
        <taxon>Lysinibacillus</taxon>
    </lineage>
</organism>
<protein>
    <submittedName>
        <fullName evidence="4">NUDIX hydrolase</fullName>
    </submittedName>
</protein>
<proteinExistence type="predicted"/>
<dbReference type="PANTHER" id="PTHR43046">
    <property type="entry name" value="GDP-MANNOSE MANNOSYL HYDROLASE"/>
    <property type="match status" value="1"/>
</dbReference>
<accession>A0A1E4R6A0</accession>
<evidence type="ECO:0000313" key="4">
    <source>
        <dbReference type="EMBL" id="ODV55992.1"/>
    </source>
</evidence>
<dbReference type="Proteomes" id="UP000094784">
    <property type="component" value="Unassembled WGS sequence"/>
</dbReference>
<dbReference type="PROSITE" id="PS51462">
    <property type="entry name" value="NUDIX"/>
    <property type="match status" value="1"/>
</dbReference>
<dbReference type="AlphaFoldDB" id="A0A1E4R6A0"/>